<sequence>MLDRVMMAVLLLLSLEPSDGTDTGVMERYQNQVLESGAHSIVDAVNACQEHFGAGQIPLPIELPPVEFTHQYGRCLDTGSVEPHLDIQYIHSLKPENEYRLEVYPAGSGPKRAYLSFREVPLDEDTRGRYYQGPVQSLQLLTYTKGNWQFLLSSSYRPDSKVQEKHLTSIARSHIRYVKRTDPAYAQWGAVAIRETGKKYGADVVDYLYMGRRRLSRDLAEEKFKLWLRKENREFGVYVTVRYHPITRQLVSIDYEEA</sequence>
<dbReference type="Gene3D" id="3.10.450.390">
    <property type="entry name" value="Protein of unknown function DUF3889"/>
    <property type="match status" value="1"/>
</dbReference>
<gene>
    <name evidence="1" type="ORF">BBD41_00310</name>
</gene>
<dbReference type="RefSeq" id="WP_237086980.1">
    <property type="nucleotide sequence ID" value="NZ_CP016809.1"/>
</dbReference>
<name>A0A1B2DTY7_9BACL</name>
<accession>A0A1B2DTY7</accession>
<proteinExistence type="predicted"/>
<protein>
    <recommendedName>
        <fullName evidence="2">DUF3889 domain-containing protein</fullName>
    </recommendedName>
</protein>
<evidence type="ECO:0008006" key="2">
    <source>
        <dbReference type="Google" id="ProtNLM"/>
    </source>
</evidence>
<dbReference type="Pfam" id="PF13028">
    <property type="entry name" value="DUF3889"/>
    <property type="match status" value="1"/>
</dbReference>
<dbReference type="EMBL" id="CP016809">
    <property type="protein sequence ID" value="ANY71157.1"/>
    <property type="molecule type" value="Genomic_DNA"/>
</dbReference>
<dbReference type="InterPro" id="IPR024987">
    <property type="entry name" value="DUF3889"/>
</dbReference>
<evidence type="ECO:0000313" key="1">
    <source>
        <dbReference type="EMBL" id="ANY71157.1"/>
    </source>
</evidence>
<dbReference type="KEGG" id="pib:BBD41_00310"/>
<reference evidence="1" key="1">
    <citation type="submission" date="2016-08" db="EMBL/GenBank/DDBJ databases">
        <title>Complete Genome Seqeunce of Paenibacillus sp. nov. IHBB 9852 from high altitute lake of Indian trans-Himalayas.</title>
        <authorList>
            <person name="Kiran S."/>
            <person name="Swarnkar M.K."/>
            <person name="Rana A."/>
            <person name="Tewari R."/>
            <person name="Gulati A."/>
        </authorList>
    </citation>
    <scope>NUCLEOTIDE SEQUENCE [LARGE SCALE GENOMIC DNA]</scope>
    <source>
        <strain evidence="1">IHBB 9852</strain>
    </source>
</reference>
<organism evidence="1">
    <name type="scientific">Paenibacillus ihbetae</name>
    <dbReference type="NCBI Taxonomy" id="1870820"/>
    <lineage>
        <taxon>Bacteria</taxon>
        <taxon>Bacillati</taxon>
        <taxon>Bacillota</taxon>
        <taxon>Bacilli</taxon>
        <taxon>Bacillales</taxon>
        <taxon>Paenibacillaceae</taxon>
        <taxon>Paenibacillus</taxon>
    </lineage>
</organism>
<dbReference type="AlphaFoldDB" id="A0A1B2DTY7"/>